<organism evidence="2">
    <name type="scientific">Iconisemion striatum</name>
    <dbReference type="NCBI Taxonomy" id="60296"/>
    <lineage>
        <taxon>Eukaryota</taxon>
        <taxon>Metazoa</taxon>
        <taxon>Chordata</taxon>
        <taxon>Craniata</taxon>
        <taxon>Vertebrata</taxon>
        <taxon>Euteleostomi</taxon>
        <taxon>Actinopterygii</taxon>
        <taxon>Neopterygii</taxon>
        <taxon>Teleostei</taxon>
        <taxon>Neoteleostei</taxon>
        <taxon>Acanthomorphata</taxon>
        <taxon>Ovalentaria</taxon>
        <taxon>Atherinomorphae</taxon>
        <taxon>Cyprinodontiformes</taxon>
        <taxon>Nothobranchiidae</taxon>
        <taxon>Iconisemion</taxon>
    </lineage>
</organism>
<feature type="region of interest" description="Disordered" evidence="1">
    <location>
        <begin position="115"/>
        <end position="175"/>
    </location>
</feature>
<sequence>MPQSRPNFQDQQRGFYDHSCKTNHLLNNHILDMCLVNGAVTQHATRTSESSKDGSLDLPKPPCLVNGYGNYGYNTKEPHPRNSSRPKYPFSPVGSASTAGRVGDVKVLDGIAKGATRPGDVHLSGKSPPDPGSSAPKKNQRRKKYIRPKKERKNKASSSDQAPPPMPPREEEDWEKEIQEVEVKNWETMCFGVIPYDPEDVIHFSFRDLSLQQATVDVPLTNIYIPAIHHTLPVRCIPYSIRPEPDQFADVEL</sequence>
<reference evidence="2" key="1">
    <citation type="submission" date="2016-05" db="EMBL/GenBank/DDBJ databases">
        <authorList>
            <person name="Lavstsen T."/>
            <person name="Jespersen J.S."/>
        </authorList>
    </citation>
    <scope>NUCLEOTIDE SEQUENCE</scope>
    <source>
        <tissue evidence="2">Brain</tissue>
    </source>
</reference>
<proteinExistence type="predicted"/>
<evidence type="ECO:0000256" key="1">
    <source>
        <dbReference type="SAM" id="MobiDB-lite"/>
    </source>
</evidence>
<gene>
    <name evidence="2" type="primary">Nfu_g_1_013677</name>
</gene>
<dbReference type="EMBL" id="HADW01018752">
    <property type="protein sequence ID" value="SBP20152.1"/>
    <property type="molecule type" value="Transcribed_RNA"/>
</dbReference>
<protein>
    <submittedName>
        <fullName evidence="2">Uncharacterized protein</fullName>
    </submittedName>
</protein>
<dbReference type="AlphaFoldDB" id="A0A1A7XPX0"/>
<name>A0A1A7XPX0_9TELE</name>
<evidence type="ECO:0000313" key="2">
    <source>
        <dbReference type="EMBL" id="SBP20152.1"/>
    </source>
</evidence>
<accession>A0A1A7XPX0</accession>
<feature type="compositionally biased region" description="Basic residues" evidence="1">
    <location>
        <begin position="138"/>
        <end position="155"/>
    </location>
</feature>
<dbReference type="EMBL" id="HADX01009489">
    <property type="protein sequence ID" value="SBP31721.1"/>
    <property type="molecule type" value="Transcribed_RNA"/>
</dbReference>
<reference evidence="2" key="2">
    <citation type="submission" date="2016-06" db="EMBL/GenBank/DDBJ databases">
        <title>The genome of a short-lived fish provides insights into sex chromosome evolution and the genetic control of aging.</title>
        <authorList>
            <person name="Reichwald K."/>
            <person name="Felder M."/>
            <person name="Petzold A."/>
            <person name="Koch P."/>
            <person name="Groth M."/>
            <person name="Platzer M."/>
        </authorList>
    </citation>
    <scope>NUCLEOTIDE SEQUENCE</scope>
    <source>
        <tissue evidence="2">Brain</tissue>
    </source>
</reference>
<feature type="region of interest" description="Disordered" evidence="1">
    <location>
        <begin position="69"/>
        <end position="98"/>
    </location>
</feature>